<proteinExistence type="predicted"/>
<dbReference type="InterPro" id="IPR050232">
    <property type="entry name" value="FBL13/AtMIF1-like"/>
</dbReference>
<evidence type="ECO:0000313" key="2">
    <source>
        <dbReference type="EMBL" id="KMZ69008.1"/>
    </source>
</evidence>
<dbReference type="STRING" id="29655.A0A0K9PIV2"/>
<dbReference type="Pfam" id="PF00646">
    <property type="entry name" value="F-box"/>
    <property type="match status" value="1"/>
</dbReference>
<sequence length="432" mass="50087">MRKCKLKVRKDCISSLPQNIIEIILGKLPIEDAIRTSFLSRDWRFKWRSMPNLIFDSRSFSSSNKGRPSLLMGNYMSKVLRFLFLHNGFIQRFEFSSSNRSVVSSELDIWLDHLVASFVQQLKLTLPSTNYLIPSSLFRFEKLATLNLSSCDIILPSSFDGFKNLTNLHLYFVTFDQDNALETFVNQCPLLKILDFETYLECSQRLMLHAPKLESLKIVGSLSYLGFEQTQMITTFGFELDSSEYLYDWTHILSNISNVENLELLCFNDYSLFQEIDRIPSIEDLKFNRLKKLSLCVNLNCPKETAFTCCILKNSPLLTRLHIFSNYLEKDGPSSTPNMFWNDQDNISVSFNNLKIFNVFDVWGSKSELRFIEYIFGNTPLLKVSNIRLNRGVNNSFGESDLNDILIQLSSFKRFSMVEIFVEKPELVIQLV</sequence>
<dbReference type="Pfam" id="PF24758">
    <property type="entry name" value="LRR_At5g56370"/>
    <property type="match status" value="1"/>
</dbReference>
<dbReference type="InterPro" id="IPR055411">
    <property type="entry name" value="LRR_FXL15/At3g58940/PEG3-like"/>
</dbReference>
<dbReference type="PANTHER" id="PTHR31900">
    <property type="entry name" value="F-BOX/RNI SUPERFAMILY PROTEIN-RELATED"/>
    <property type="match status" value="1"/>
</dbReference>
<organism evidence="2 3">
    <name type="scientific">Zostera marina</name>
    <name type="common">Eelgrass</name>
    <dbReference type="NCBI Taxonomy" id="29655"/>
    <lineage>
        <taxon>Eukaryota</taxon>
        <taxon>Viridiplantae</taxon>
        <taxon>Streptophyta</taxon>
        <taxon>Embryophyta</taxon>
        <taxon>Tracheophyta</taxon>
        <taxon>Spermatophyta</taxon>
        <taxon>Magnoliopsida</taxon>
        <taxon>Liliopsida</taxon>
        <taxon>Zosteraceae</taxon>
        <taxon>Zostera</taxon>
    </lineage>
</organism>
<dbReference type="SMART" id="SM00256">
    <property type="entry name" value="FBOX"/>
    <property type="match status" value="1"/>
</dbReference>
<comment type="caution">
    <text evidence="2">The sequence shown here is derived from an EMBL/GenBank/DDBJ whole genome shotgun (WGS) entry which is preliminary data.</text>
</comment>
<dbReference type="OMA" id="YKWATIS"/>
<dbReference type="Proteomes" id="UP000036987">
    <property type="component" value="Unassembled WGS sequence"/>
</dbReference>
<dbReference type="EMBL" id="LFYR01000794">
    <property type="protein sequence ID" value="KMZ69008.1"/>
    <property type="molecule type" value="Genomic_DNA"/>
</dbReference>
<dbReference type="SUPFAM" id="SSF52047">
    <property type="entry name" value="RNI-like"/>
    <property type="match status" value="1"/>
</dbReference>
<dbReference type="Gene3D" id="3.80.10.10">
    <property type="entry name" value="Ribonuclease Inhibitor"/>
    <property type="match status" value="1"/>
</dbReference>
<evidence type="ECO:0000259" key="1">
    <source>
        <dbReference type="PROSITE" id="PS50181"/>
    </source>
</evidence>
<name>A0A0K9PIV2_ZOSMR</name>
<keyword evidence="3" id="KW-1185">Reference proteome</keyword>
<dbReference type="OrthoDB" id="1163429at2759"/>
<feature type="domain" description="F-box" evidence="1">
    <location>
        <begin position="10"/>
        <end position="63"/>
    </location>
</feature>
<dbReference type="SUPFAM" id="SSF81383">
    <property type="entry name" value="F-box domain"/>
    <property type="match status" value="1"/>
</dbReference>
<evidence type="ECO:0000313" key="3">
    <source>
        <dbReference type="Proteomes" id="UP000036987"/>
    </source>
</evidence>
<reference evidence="3" key="1">
    <citation type="journal article" date="2016" name="Nature">
        <title>The genome of the seagrass Zostera marina reveals angiosperm adaptation to the sea.</title>
        <authorList>
            <person name="Olsen J.L."/>
            <person name="Rouze P."/>
            <person name="Verhelst B."/>
            <person name="Lin Y.-C."/>
            <person name="Bayer T."/>
            <person name="Collen J."/>
            <person name="Dattolo E."/>
            <person name="De Paoli E."/>
            <person name="Dittami S."/>
            <person name="Maumus F."/>
            <person name="Michel G."/>
            <person name="Kersting A."/>
            <person name="Lauritano C."/>
            <person name="Lohaus R."/>
            <person name="Toepel M."/>
            <person name="Tonon T."/>
            <person name="Vanneste K."/>
            <person name="Amirebrahimi M."/>
            <person name="Brakel J."/>
            <person name="Bostroem C."/>
            <person name="Chovatia M."/>
            <person name="Grimwood J."/>
            <person name="Jenkins J.W."/>
            <person name="Jueterbock A."/>
            <person name="Mraz A."/>
            <person name="Stam W.T."/>
            <person name="Tice H."/>
            <person name="Bornberg-Bauer E."/>
            <person name="Green P.J."/>
            <person name="Pearson G.A."/>
            <person name="Procaccini G."/>
            <person name="Duarte C.M."/>
            <person name="Schmutz J."/>
            <person name="Reusch T.B.H."/>
            <person name="Van de Peer Y."/>
        </authorList>
    </citation>
    <scope>NUCLEOTIDE SEQUENCE [LARGE SCALE GENOMIC DNA]</scope>
    <source>
        <strain evidence="3">cv. Finnish</strain>
    </source>
</reference>
<dbReference type="PANTHER" id="PTHR31900:SF27">
    <property type="entry name" value="FBD DOMAIN-CONTAINING PROTEIN"/>
    <property type="match status" value="1"/>
</dbReference>
<gene>
    <name evidence="2" type="ORF">ZOSMA_223G00050</name>
</gene>
<protein>
    <recommendedName>
        <fullName evidence="1">F-box domain-containing protein</fullName>
    </recommendedName>
</protein>
<dbReference type="InterPro" id="IPR001810">
    <property type="entry name" value="F-box_dom"/>
</dbReference>
<dbReference type="PROSITE" id="PS50181">
    <property type="entry name" value="FBOX"/>
    <property type="match status" value="1"/>
</dbReference>
<accession>A0A0K9PIV2</accession>
<dbReference type="InterPro" id="IPR032675">
    <property type="entry name" value="LRR_dom_sf"/>
</dbReference>
<dbReference type="InterPro" id="IPR036047">
    <property type="entry name" value="F-box-like_dom_sf"/>
</dbReference>
<dbReference type="AlphaFoldDB" id="A0A0K9PIV2"/>